<evidence type="ECO:0000313" key="3">
    <source>
        <dbReference type="EMBL" id="MBB2928398.1"/>
    </source>
</evidence>
<comment type="caution">
    <text evidence="3">The sequence shown here is derived from an EMBL/GenBank/DDBJ whole genome shotgun (WGS) entry which is preliminary data.</text>
</comment>
<feature type="compositionally biased region" description="Polar residues" evidence="1">
    <location>
        <begin position="42"/>
        <end position="52"/>
    </location>
</feature>
<feature type="compositionally biased region" description="Low complexity" evidence="1">
    <location>
        <begin position="177"/>
        <end position="197"/>
    </location>
</feature>
<feature type="domain" description="Transglycosylase SLT" evidence="2">
    <location>
        <begin position="31"/>
        <end position="117"/>
    </location>
</feature>
<gene>
    <name evidence="3" type="ORF">FHX59_002820</name>
</gene>
<evidence type="ECO:0000313" key="4">
    <source>
        <dbReference type="Proteomes" id="UP000533533"/>
    </source>
</evidence>
<dbReference type="Pfam" id="PF01464">
    <property type="entry name" value="SLT"/>
    <property type="match status" value="1"/>
</dbReference>
<dbReference type="InterPro" id="IPR008258">
    <property type="entry name" value="Transglycosylase_SLT_dom_1"/>
</dbReference>
<name>A0ABR6FLW2_9BURK</name>
<reference evidence="3 4" key="1">
    <citation type="submission" date="2020-08" db="EMBL/GenBank/DDBJ databases">
        <title>Genomic Encyclopedia of Type Strains, Phase IV (KMG-V): Genome sequencing to study the core and pangenomes of soil and plant-associated prokaryotes.</title>
        <authorList>
            <person name="Whitman W."/>
        </authorList>
    </citation>
    <scope>NUCLEOTIDE SEQUENCE [LARGE SCALE GENOMIC DNA]</scope>
    <source>
        <strain evidence="3 4">SRMrh-85</strain>
    </source>
</reference>
<sequence>MDDLLATLSQATGAKIQQPAQSTGPGAFDPTKSYGTPPQMLDNLTNQESSGGKNLVNPTTGAMGPYQFTPGTLASLRQQGVKFDPFDPQQSRAAADWYIQTLKQQHGGSYDGALKAYGGFVHADPTTYIDHVKNGVPGFQSSPAPTTPGQSYSGQQPSGYSGPTSDLMDTLQSAVSAPAQAPKAAAQPQAAPQQQAQPETSFLGGLGHAAAGLADTVLAVPGQAVQAVDYAARRALQQSPQQAEQASQADFGGSQHLIGNALGITNTAGYQGEASQKLAQLAGNVMGKGAEAVSSATGGAVSPQDAGSMMGSLAMLAPGAIKAAAPVARDAALATAAEDANVRPAPAAAPSGPAMQPRTVVGGGAASTNLNPYPVLSGEDATRGPFPQVKLSRMAEDATPAEQAVRASIVNQVMPDAGSVRTGVITGNENALRDEYGAAKSPVQTPATQAMKSQIANEQQALADYGQQRVDATGASSTLLNDEQRGRAINDAIYGHDDSLMSYFRDAKNSVYEQARQTEGDNPIGTANITRLLNDPQFAARVTGRGNQNVVRAANQFLDLARDGGLEDPVSGQMYQPNSVAALDTIRKALNGMWNESNQQTVAELNAALDRDMASGEGNDLYKRGDQIHQAEKTILGTAGIGTILGDYDANGVKIGTALENIPDKLNSMPTDRWQHLRNVLDDLSRGQIHGAPDGMPPVPDEVMQAAGQARNEMDGAAARAVLEAGTTKAGVWNQNAVNKVLNSTVGQKIISNFSPEEVQAFHTLNYAGQIMPGVHPYEGAGNQLSRLTKPGFVERFAPNAGASTGAAIGSHIPIPGAGWFGAAAGERVGSKISDLAQGKRSEAQYRAITEEMRRNSQLGNR</sequence>
<feature type="region of interest" description="Disordered" evidence="1">
    <location>
        <begin position="12"/>
        <end position="52"/>
    </location>
</feature>
<evidence type="ECO:0000256" key="1">
    <source>
        <dbReference type="SAM" id="MobiDB-lite"/>
    </source>
</evidence>
<proteinExistence type="predicted"/>
<protein>
    <recommendedName>
        <fullName evidence="2">Transglycosylase SLT domain-containing protein</fullName>
    </recommendedName>
</protein>
<organism evidence="3 4">
    <name type="scientific">Paraburkholderia silvatlantica</name>
    <dbReference type="NCBI Taxonomy" id="321895"/>
    <lineage>
        <taxon>Bacteria</taxon>
        <taxon>Pseudomonadati</taxon>
        <taxon>Pseudomonadota</taxon>
        <taxon>Betaproteobacteria</taxon>
        <taxon>Burkholderiales</taxon>
        <taxon>Burkholderiaceae</taxon>
        <taxon>Paraburkholderia</taxon>
    </lineage>
</organism>
<dbReference type="EMBL" id="JACHVZ010000007">
    <property type="protein sequence ID" value="MBB2928398.1"/>
    <property type="molecule type" value="Genomic_DNA"/>
</dbReference>
<dbReference type="InterPro" id="IPR023346">
    <property type="entry name" value="Lysozyme-like_dom_sf"/>
</dbReference>
<feature type="compositionally biased region" description="Low complexity" evidence="1">
    <location>
        <begin position="148"/>
        <end position="163"/>
    </location>
</feature>
<dbReference type="Gene3D" id="1.10.530.10">
    <property type="match status" value="1"/>
</dbReference>
<feature type="region of interest" description="Disordered" evidence="1">
    <location>
        <begin position="132"/>
        <end position="197"/>
    </location>
</feature>
<dbReference type="Proteomes" id="UP000533533">
    <property type="component" value="Unassembled WGS sequence"/>
</dbReference>
<dbReference type="SUPFAM" id="SSF53955">
    <property type="entry name" value="Lysozyme-like"/>
    <property type="match status" value="1"/>
</dbReference>
<dbReference type="CDD" id="cd00254">
    <property type="entry name" value="LT-like"/>
    <property type="match status" value="1"/>
</dbReference>
<dbReference type="RefSeq" id="WP_110384493.1">
    <property type="nucleotide sequence ID" value="NZ_JACHVZ010000007.1"/>
</dbReference>
<keyword evidence="4" id="KW-1185">Reference proteome</keyword>
<evidence type="ECO:0000259" key="2">
    <source>
        <dbReference type="Pfam" id="PF01464"/>
    </source>
</evidence>
<accession>A0ABR6FLW2</accession>